<reference evidence="3" key="2">
    <citation type="submission" date="2021-09" db="EMBL/GenBank/DDBJ databases">
        <authorList>
            <person name="Gilroy R."/>
        </authorList>
    </citation>
    <scope>NUCLEOTIDE SEQUENCE</scope>
    <source>
        <strain evidence="3">ChiGjej6B6-11269</strain>
    </source>
</reference>
<proteinExistence type="predicted"/>
<dbReference type="AlphaFoldDB" id="A0A9D3A1Z2"/>
<evidence type="ECO:0000313" key="3">
    <source>
        <dbReference type="EMBL" id="HJF66182.1"/>
    </source>
</evidence>
<keyword evidence="1" id="KW-0472">Membrane</keyword>
<reference evidence="3" key="1">
    <citation type="journal article" date="2021" name="PeerJ">
        <title>Extensive microbial diversity within the chicken gut microbiome revealed by metagenomics and culture.</title>
        <authorList>
            <person name="Gilroy R."/>
            <person name="Ravi A."/>
            <person name="Getino M."/>
            <person name="Pursley I."/>
            <person name="Horton D.L."/>
            <person name="Alikhan N.F."/>
            <person name="Baker D."/>
            <person name="Gharbi K."/>
            <person name="Hall N."/>
            <person name="Watson M."/>
            <person name="Adriaenssens E.M."/>
            <person name="Foster-Nyarko E."/>
            <person name="Jarju S."/>
            <person name="Secka A."/>
            <person name="Antonio M."/>
            <person name="Oren A."/>
            <person name="Chaudhuri R.R."/>
            <person name="La Ragione R."/>
            <person name="Hildebrand F."/>
            <person name="Pallen M.J."/>
        </authorList>
    </citation>
    <scope>NUCLEOTIDE SEQUENCE</scope>
    <source>
        <strain evidence="3">ChiGjej6B6-11269</strain>
    </source>
</reference>
<sequence>MRKQQISDMTKQQLAKALFSFMRIKPLDKISVTEVAECCDVPRSTFYYHFEDIYDLASWALSMKLLECLGEGGTCFLWGDGLKELFRCCHENYDICRCAVRGNDVWRMADSFCDRCMDGIMKGMREFDGGRGTDERFLRYLGLFYGHAVLATLIAWFRGDMAEPYEKITAVIDFMVKDGMDSALNNVQNNPEILEALRDGDSSMPCRAPLLVR</sequence>
<dbReference type="SUPFAM" id="SSF46689">
    <property type="entry name" value="Homeodomain-like"/>
    <property type="match status" value="1"/>
</dbReference>
<comment type="caution">
    <text evidence="3">The sequence shown here is derived from an EMBL/GenBank/DDBJ whole genome shotgun (WGS) entry which is preliminary data.</text>
</comment>
<dbReference type="EMBL" id="DYWI01000169">
    <property type="protein sequence ID" value="HJF66182.1"/>
    <property type="molecule type" value="Genomic_DNA"/>
</dbReference>
<protein>
    <submittedName>
        <fullName evidence="3">TetR family transcriptional regulator C-terminal domain-containing protein</fullName>
    </submittedName>
</protein>
<dbReference type="InterPro" id="IPR009057">
    <property type="entry name" value="Homeodomain-like_sf"/>
</dbReference>
<evidence type="ECO:0000256" key="1">
    <source>
        <dbReference type="SAM" id="Phobius"/>
    </source>
</evidence>
<gene>
    <name evidence="3" type="ORF">K8U77_08750</name>
</gene>
<evidence type="ECO:0000259" key="2">
    <source>
        <dbReference type="Pfam" id="PF14278"/>
    </source>
</evidence>
<accession>A0A9D3A1Z2</accession>
<dbReference type="Proteomes" id="UP000786989">
    <property type="component" value="Unassembled WGS sequence"/>
</dbReference>
<organism evidence="3 4">
    <name type="scientific">Slackia equolifaciens</name>
    <dbReference type="NCBI Taxonomy" id="498718"/>
    <lineage>
        <taxon>Bacteria</taxon>
        <taxon>Bacillati</taxon>
        <taxon>Actinomycetota</taxon>
        <taxon>Coriobacteriia</taxon>
        <taxon>Eggerthellales</taxon>
        <taxon>Eggerthellaceae</taxon>
        <taxon>Slackia</taxon>
    </lineage>
</organism>
<name>A0A9D3A1Z2_9ACTN</name>
<dbReference type="RefSeq" id="WP_148042513.1">
    <property type="nucleotide sequence ID" value="NZ_JBHTHO010000017.1"/>
</dbReference>
<dbReference type="OrthoDB" id="9810250at2"/>
<dbReference type="Pfam" id="PF14278">
    <property type="entry name" value="TetR_C_8"/>
    <property type="match status" value="1"/>
</dbReference>
<keyword evidence="1" id="KW-1133">Transmembrane helix</keyword>
<feature type="domain" description="Transcriptional regulator TetR C-terminal Firmicutes type" evidence="2">
    <location>
        <begin position="78"/>
        <end position="177"/>
    </location>
</feature>
<dbReference type="InterPro" id="IPR039532">
    <property type="entry name" value="TetR_C_Firmicutes"/>
</dbReference>
<evidence type="ECO:0000313" key="4">
    <source>
        <dbReference type="Proteomes" id="UP000786989"/>
    </source>
</evidence>
<feature type="transmembrane region" description="Helical" evidence="1">
    <location>
        <begin position="137"/>
        <end position="157"/>
    </location>
</feature>
<keyword evidence="1" id="KW-0812">Transmembrane</keyword>
<dbReference type="Gene3D" id="1.10.357.10">
    <property type="entry name" value="Tetracycline Repressor, domain 2"/>
    <property type="match status" value="1"/>
</dbReference>